<evidence type="ECO:0000256" key="1">
    <source>
        <dbReference type="SAM" id="SignalP"/>
    </source>
</evidence>
<protein>
    <submittedName>
        <fullName evidence="2">Uncharacterized protein</fullName>
    </submittedName>
</protein>
<reference key="2">
    <citation type="submission" date="2011-04" db="EMBL/GenBank/DDBJ databases">
        <title>Complete sequence of chromosome of Haliscomenobacter hydrossis DSM 1100.</title>
        <authorList>
            <consortium name="US DOE Joint Genome Institute (JGI-PGF)"/>
            <person name="Lucas S."/>
            <person name="Han J."/>
            <person name="Lapidus A."/>
            <person name="Bruce D."/>
            <person name="Goodwin L."/>
            <person name="Pitluck S."/>
            <person name="Peters L."/>
            <person name="Kyrpides N."/>
            <person name="Mavromatis K."/>
            <person name="Ivanova N."/>
            <person name="Ovchinnikova G."/>
            <person name="Pagani I."/>
            <person name="Daligault H."/>
            <person name="Detter J.C."/>
            <person name="Han C."/>
            <person name="Land M."/>
            <person name="Hauser L."/>
            <person name="Markowitz V."/>
            <person name="Cheng J.-F."/>
            <person name="Hugenholtz P."/>
            <person name="Woyke T."/>
            <person name="Wu D."/>
            <person name="Verbarg S."/>
            <person name="Frueling A."/>
            <person name="Brambilla E."/>
            <person name="Klenk H.-P."/>
            <person name="Eisen J.A."/>
        </authorList>
    </citation>
    <scope>NUCLEOTIDE SEQUENCE</scope>
    <source>
        <strain>DSM 1100</strain>
    </source>
</reference>
<reference evidence="2 3" key="1">
    <citation type="journal article" date="2011" name="Stand. Genomic Sci.">
        <title>Complete genome sequence of Haliscomenobacter hydrossis type strain (O).</title>
        <authorList>
            <consortium name="US DOE Joint Genome Institute (JGI-PGF)"/>
            <person name="Daligault H."/>
            <person name="Lapidus A."/>
            <person name="Zeytun A."/>
            <person name="Nolan M."/>
            <person name="Lucas S."/>
            <person name="Del Rio T.G."/>
            <person name="Tice H."/>
            <person name="Cheng J.F."/>
            <person name="Tapia R."/>
            <person name="Han C."/>
            <person name="Goodwin L."/>
            <person name="Pitluck S."/>
            <person name="Liolios K."/>
            <person name="Pagani I."/>
            <person name="Ivanova N."/>
            <person name="Huntemann M."/>
            <person name="Mavromatis K."/>
            <person name="Mikhailova N."/>
            <person name="Pati A."/>
            <person name="Chen A."/>
            <person name="Palaniappan K."/>
            <person name="Land M."/>
            <person name="Hauser L."/>
            <person name="Brambilla E.M."/>
            <person name="Rohde M."/>
            <person name="Verbarg S."/>
            <person name="Goker M."/>
            <person name="Bristow J."/>
            <person name="Eisen J.A."/>
            <person name="Markowitz V."/>
            <person name="Hugenholtz P."/>
            <person name="Kyrpides N.C."/>
            <person name="Klenk H.P."/>
            <person name="Woyke T."/>
        </authorList>
    </citation>
    <scope>NUCLEOTIDE SEQUENCE [LARGE SCALE GENOMIC DNA]</scope>
    <source>
        <strain evidence="3">ATCC 27775 / DSM 1100 / LMG 10767 / O</strain>
    </source>
</reference>
<evidence type="ECO:0000313" key="2">
    <source>
        <dbReference type="EMBL" id="AEE49752.1"/>
    </source>
</evidence>
<dbReference type="STRING" id="760192.Halhy_1867"/>
<dbReference type="OrthoDB" id="1491800at2"/>
<keyword evidence="1" id="KW-0732">Signal</keyword>
<feature type="signal peptide" evidence="1">
    <location>
        <begin position="1"/>
        <end position="25"/>
    </location>
</feature>
<dbReference type="RefSeq" id="WP_013764305.1">
    <property type="nucleotide sequence ID" value="NC_015510.1"/>
</dbReference>
<feature type="chain" id="PRO_5003316462" evidence="1">
    <location>
        <begin position="26"/>
        <end position="382"/>
    </location>
</feature>
<dbReference type="HOGENOM" id="CLU_723132_0_0_10"/>
<evidence type="ECO:0000313" key="3">
    <source>
        <dbReference type="Proteomes" id="UP000008461"/>
    </source>
</evidence>
<organism evidence="2 3">
    <name type="scientific">Haliscomenobacter hydrossis (strain ATCC 27775 / DSM 1100 / LMG 10767 / O)</name>
    <dbReference type="NCBI Taxonomy" id="760192"/>
    <lineage>
        <taxon>Bacteria</taxon>
        <taxon>Pseudomonadati</taxon>
        <taxon>Bacteroidota</taxon>
        <taxon>Saprospiria</taxon>
        <taxon>Saprospirales</taxon>
        <taxon>Haliscomenobacteraceae</taxon>
        <taxon>Haliscomenobacter</taxon>
    </lineage>
</organism>
<dbReference type="EMBL" id="CP002691">
    <property type="protein sequence ID" value="AEE49752.1"/>
    <property type="molecule type" value="Genomic_DNA"/>
</dbReference>
<sequence length="382" mass="41752">MCKGIKIRITGLLCLAILLTLQVNSSYGQSGLQASLSTTIEKKSSSPQQVISQLSHQASTDYFSVICTGELDMRAFPIPVAIKAIQDASALLVQDARYDLGCNAMGFVGYFDPSRWMDANIQSAGGVDVTGAPGQLLVEGTNNYPVVVADRRAPYFTVKVPSSGYVTFNWNDIGGSLSNPTALAVYVNTRQIPAEKGQVSVFMQAGDELKLQVNPDAQAVLIHHFAFLSDLAYLITREWVNEQREVIASQYIAVEKPNLGDIRFPRNTVVDKNVQPEYTGYPILDTDGNAKTTEDQIVLAGTFNGFSVTYQDQIDVDNRRILRVWTINDTCGGNVLSHVQELAMETKPAKNTPVEDNKVKNNSIPHNVDPGGSYSSSFLVFN</sequence>
<gene>
    <name evidence="2" type="ordered locus">Halhy_1867</name>
</gene>
<dbReference type="Proteomes" id="UP000008461">
    <property type="component" value="Chromosome"/>
</dbReference>
<dbReference type="KEGG" id="hhy:Halhy_1867"/>
<dbReference type="AlphaFoldDB" id="F4L572"/>
<proteinExistence type="predicted"/>
<keyword evidence="3" id="KW-1185">Reference proteome</keyword>
<name>F4L572_HALH1</name>
<accession>F4L572</accession>